<evidence type="ECO:0000313" key="10">
    <source>
        <dbReference type="Proteomes" id="UP000005990"/>
    </source>
</evidence>
<protein>
    <submittedName>
        <fullName evidence="9">ErfK/YbiS/YcfS/YnhG</fullName>
    </submittedName>
</protein>
<evidence type="ECO:0000256" key="3">
    <source>
        <dbReference type="ARBA" id="ARBA00022960"/>
    </source>
</evidence>
<dbReference type="Gene3D" id="3.10.20.800">
    <property type="match status" value="1"/>
</dbReference>
<keyword evidence="3 6" id="KW-0133">Cell shape</keyword>
<comment type="caution">
    <text evidence="9">The sequence shown here is derived from an EMBL/GenBank/DDBJ whole genome shotgun (WGS) entry which is preliminary data.</text>
</comment>
<dbReference type="GO" id="GO:0018104">
    <property type="term" value="P:peptidoglycan-protein cross-linking"/>
    <property type="evidence" value="ECO:0007669"/>
    <property type="project" value="TreeGrafter"/>
</dbReference>
<organism evidence="9 10">
    <name type="scientific">Eremococcus coleocola ACS-139-V-Col8</name>
    <dbReference type="NCBI Taxonomy" id="908337"/>
    <lineage>
        <taxon>Bacteria</taxon>
        <taxon>Bacillati</taxon>
        <taxon>Bacillota</taxon>
        <taxon>Bacilli</taxon>
        <taxon>Lactobacillales</taxon>
        <taxon>Aerococcaceae</taxon>
        <taxon>Eremococcus</taxon>
    </lineage>
</organism>
<dbReference type="PANTHER" id="PTHR30582:SF33">
    <property type="entry name" value="EXPORTED PROTEIN"/>
    <property type="match status" value="1"/>
</dbReference>
<feature type="transmembrane region" description="Helical" evidence="7">
    <location>
        <begin position="21"/>
        <end position="41"/>
    </location>
</feature>
<dbReference type="PROSITE" id="PS52029">
    <property type="entry name" value="LD_TPASE"/>
    <property type="match status" value="1"/>
</dbReference>
<proteinExistence type="predicted"/>
<evidence type="ECO:0000256" key="4">
    <source>
        <dbReference type="ARBA" id="ARBA00022984"/>
    </source>
</evidence>
<evidence type="ECO:0000259" key="8">
    <source>
        <dbReference type="PROSITE" id="PS52029"/>
    </source>
</evidence>
<keyword evidence="2" id="KW-0808">Transferase</keyword>
<dbReference type="Pfam" id="PF03734">
    <property type="entry name" value="YkuD"/>
    <property type="match status" value="1"/>
</dbReference>
<dbReference type="Proteomes" id="UP000005990">
    <property type="component" value="Unassembled WGS sequence"/>
</dbReference>
<sequence>MQTKQIIPLLKKLRAKNKQTFALQVILALLIILYIIGIIFYQNHYLPNTFAAGVPIGNRDQQEALAEVKSKLGQEVVDFQEGGKDLGFVQLNQFELDYPNSFDWQEGLAKQWAWVWPIQILRGNRQLEAQPSLLANDSQVDQLIQGLGIDNSQREATQNARLTEAEDGSLQVIEEKYGNNIDSESMRQAIAQGLSQGLDKIDLKTAYKQPKYTKDGKGIQDLQADYQAKEATQITLEFNHESVTIPQDQIKAWLHLDDQGQAQVDQEAIKDYIYQLNETYSSLFGKHEFQSTYQGLVTVESGTFGWYIDPDAEAPVIAENILKGGSYKREPAIAGQGYMAENEIGNSYVEVDLSHQMMLVYLEGALVLETPIVSGNIGTLTVPGAYQVWQKLEKTDLRGYNPRTEKEYVQPVDYWIAFDNNGQGIHDAQWQSQFGGNVYQSSGSLGCINTPLSAMQEVFQIVYVGMPVMIF</sequence>
<keyword evidence="7" id="KW-0472">Membrane</keyword>
<accession>E4KPM5</accession>
<dbReference type="PANTHER" id="PTHR30582">
    <property type="entry name" value="L,D-TRANSPEPTIDASE"/>
    <property type="match status" value="1"/>
</dbReference>
<dbReference type="InterPro" id="IPR050979">
    <property type="entry name" value="LD-transpeptidase"/>
</dbReference>
<dbReference type="SUPFAM" id="SSF143985">
    <property type="entry name" value="L,D-transpeptidase pre-catalytic domain-like"/>
    <property type="match status" value="1"/>
</dbReference>
<keyword evidence="10" id="KW-1185">Reference proteome</keyword>
<dbReference type="InterPro" id="IPR038054">
    <property type="entry name" value="LD_TPept-like_central_sf"/>
</dbReference>
<dbReference type="GO" id="GO:0008360">
    <property type="term" value="P:regulation of cell shape"/>
    <property type="evidence" value="ECO:0007669"/>
    <property type="project" value="UniProtKB-UniRule"/>
</dbReference>
<dbReference type="InterPro" id="IPR038063">
    <property type="entry name" value="Transpep_catalytic_dom"/>
</dbReference>
<keyword evidence="7" id="KW-0812">Transmembrane</keyword>
<evidence type="ECO:0000256" key="1">
    <source>
        <dbReference type="ARBA" id="ARBA00004752"/>
    </source>
</evidence>
<keyword evidence="4 6" id="KW-0573">Peptidoglycan synthesis</keyword>
<dbReference type="AlphaFoldDB" id="E4KPM5"/>
<dbReference type="eggNOG" id="COG1376">
    <property type="taxonomic scope" value="Bacteria"/>
</dbReference>
<dbReference type="EMBL" id="AENN01000015">
    <property type="protein sequence ID" value="EFR31244.1"/>
    <property type="molecule type" value="Genomic_DNA"/>
</dbReference>
<comment type="pathway">
    <text evidence="1 6">Cell wall biogenesis; peptidoglycan biosynthesis.</text>
</comment>
<feature type="active site" description="Proton donor/acceptor" evidence="6">
    <location>
        <position position="426"/>
    </location>
</feature>
<feature type="active site" description="Nucleophile" evidence="6">
    <location>
        <position position="447"/>
    </location>
</feature>
<feature type="domain" description="L,D-TPase catalytic" evidence="8">
    <location>
        <begin position="347"/>
        <end position="471"/>
    </location>
</feature>
<keyword evidence="7" id="KW-1133">Transmembrane helix</keyword>
<dbReference type="SUPFAM" id="SSF141523">
    <property type="entry name" value="L,D-transpeptidase catalytic domain-like"/>
    <property type="match status" value="1"/>
</dbReference>
<evidence type="ECO:0000256" key="6">
    <source>
        <dbReference type="PROSITE-ProRule" id="PRU01373"/>
    </source>
</evidence>
<dbReference type="CDD" id="cd16913">
    <property type="entry name" value="YkuD_like"/>
    <property type="match status" value="1"/>
</dbReference>
<dbReference type="STRING" id="908337.HMPREF9257_1513"/>
<evidence type="ECO:0000256" key="7">
    <source>
        <dbReference type="SAM" id="Phobius"/>
    </source>
</evidence>
<dbReference type="GO" id="GO:0071972">
    <property type="term" value="F:peptidoglycan L,D-transpeptidase activity"/>
    <property type="evidence" value="ECO:0007669"/>
    <property type="project" value="TreeGrafter"/>
</dbReference>
<dbReference type="MEROPS" id="C82.001"/>
<keyword evidence="5 6" id="KW-0961">Cell wall biogenesis/degradation</keyword>
<dbReference type="UniPathway" id="UPA00219"/>
<gene>
    <name evidence="9" type="ORF">HMPREF9257_1513</name>
</gene>
<dbReference type="InterPro" id="IPR005490">
    <property type="entry name" value="LD_TPept_cat_dom"/>
</dbReference>
<evidence type="ECO:0000256" key="2">
    <source>
        <dbReference type="ARBA" id="ARBA00022679"/>
    </source>
</evidence>
<evidence type="ECO:0000313" key="9">
    <source>
        <dbReference type="EMBL" id="EFR31244.1"/>
    </source>
</evidence>
<name>E4KPM5_9LACT</name>
<dbReference type="GO" id="GO:0071555">
    <property type="term" value="P:cell wall organization"/>
    <property type="evidence" value="ECO:0007669"/>
    <property type="project" value="UniProtKB-UniRule"/>
</dbReference>
<dbReference type="RefSeq" id="WP_006418447.1">
    <property type="nucleotide sequence ID" value="NZ_AENN01000015.1"/>
</dbReference>
<dbReference type="GO" id="GO:0005576">
    <property type="term" value="C:extracellular region"/>
    <property type="evidence" value="ECO:0007669"/>
    <property type="project" value="TreeGrafter"/>
</dbReference>
<dbReference type="OrthoDB" id="3176960at2"/>
<dbReference type="Gene3D" id="2.40.440.10">
    <property type="entry name" value="L,D-transpeptidase catalytic domain-like"/>
    <property type="match status" value="1"/>
</dbReference>
<dbReference type="GO" id="GO:0016740">
    <property type="term" value="F:transferase activity"/>
    <property type="evidence" value="ECO:0007669"/>
    <property type="project" value="UniProtKB-KW"/>
</dbReference>
<reference evidence="9 10" key="1">
    <citation type="submission" date="2010-10" db="EMBL/GenBank/DDBJ databases">
        <authorList>
            <person name="Durkin A.S."/>
            <person name="Madupu R."/>
            <person name="Torralba M."/>
            <person name="Gillis M."/>
            <person name="Methe B."/>
            <person name="Sutton G."/>
            <person name="Nelson K.E."/>
        </authorList>
    </citation>
    <scope>NUCLEOTIDE SEQUENCE [LARGE SCALE GENOMIC DNA]</scope>
    <source>
        <strain evidence="9 10">ACS-139-V-Col8</strain>
    </source>
</reference>
<evidence type="ECO:0000256" key="5">
    <source>
        <dbReference type="ARBA" id="ARBA00023316"/>
    </source>
</evidence>